<dbReference type="NCBIfam" id="NF006040">
    <property type="entry name" value="PRK08183.1"/>
    <property type="match status" value="1"/>
</dbReference>
<dbReference type="PANTHER" id="PTHR12910">
    <property type="entry name" value="NADH-UBIQUINONE OXIDOREDUCTASE SUBUNIT B17.2"/>
    <property type="match status" value="1"/>
</dbReference>
<dbReference type="Pfam" id="PF05071">
    <property type="entry name" value="NDUFA12"/>
    <property type="match status" value="1"/>
</dbReference>
<sequence>MAQDRRGPKIPFSIAQVFSWWSRLTVGTRVYTNRFGIYVGSDEFGNAYYKTGKIDPDLLFERRWVIYAGESDGSLTPPGWYGWLHHTTDTPPTEENYRPREWQKPYIPNMTGTPEAYRPEGSTLRSGQRQKTGADYGAWTPN</sequence>
<dbReference type="PANTHER" id="PTHR12910:SF2">
    <property type="entry name" value="NADH DEHYDROGENASE [UBIQUINONE] 1 ALPHA SUBCOMPLEX SUBUNIT 12"/>
    <property type="match status" value="1"/>
</dbReference>
<feature type="region of interest" description="Disordered" evidence="1">
    <location>
        <begin position="91"/>
        <end position="142"/>
    </location>
</feature>
<evidence type="ECO:0000313" key="3">
    <source>
        <dbReference type="Proteomes" id="UP001165667"/>
    </source>
</evidence>
<protein>
    <submittedName>
        <fullName evidence="2">NADH:ubiquinone oxidoreductase subunit NDUFA12</fullName>
    </submittedName>
</protein>
<name>A0AA41YYB2_9HYPH</name>
<organism evidence="2 3">
    <name type="scientific">Lichenifustis flavocetrariae</name>
    <dbReference type="NCBI Taxonomy" id="2949735"/>
    <lineage>
        <taxon>Bacteria</taxon>
        <taxon>Pseudomonadati</taxon>
        <taxon>Pseudomonadota</taxon>
        <taxon>Alphaproteobacteria</taxon>
        <taxon>Hyphomicrobiales</taxon>
        <taxon>Lichenihabitantaceae</taxon>
        <taxon>Lichenifustis</taxon>
    </lineage>
</organism>
<dbReference type="GO" id="GO:0006979">
    <property type="term" value="P:response to oxidative stress"/>
    <property type="evidence" value="ECO:0007669"/>
    <property type="project" value="TreeGrafter"/>
</dbReference>
<dbReference type="Proteomes" id="UP001165667">
    <property type="component" value="Unassembled WGS sequence"/>
</dbReference>
<dbReference type="InterPro" id="IPR007763">
    <property type="entry name" value="NDUFA12"/>
</dbReference>
<dbReference type="RefSeq" id="WP_282587187.1">
    <property type="nucleotide sequence ID" value="NZ_JAMOIM010000018.1"/>
</dbReference>
<dbReference type="GO" id="GO:0045271">
    <property type="term" value="C:respiratory chain complex I"/>
    <property type="evidence" value="ECO:0007669"/>
    <property type="project" value="InterPro"/>
</dbReference>
<evidence type="ECO:0000256" key="1">
    <source>
        <dbReference type="SAM" id="MobiDB-lite"/>
    </source>
</evidence>
<dbReference type="EMBL" id="JAMOIM010000018">
    <property type="protein sequence ID" value="MCW6510814.1"/>
    <property type="molecule type" value="Genomic_DNA"/>
</dbReference>
<gene>
    <name evidence="2" type="ORF">M8523_22630</name>
</gene>
<accession>A0AA41YYB2</accession>
<keyword evidence="3" id="KW-1185">Reference proteome</keyword>
<evidence type="ECO:0000313" key="2">
    <source>
        <dbReference type="EMBL" id="MCW6510814.1"/>
    </source>
</evidence>
<comment type="caution">
    <text evidence="2">The sequence shown here is derived from an EMBL/GenBank/DDBJ whole genome shotgun (WGS) entry which is preliminary data.</text>
</comment>
<proteinExistence type="predicted"/>
<dbReference type="AlphaFoldDB" id="A0AA41YYB2"/>
<reference evidence="2" key="1">
    <citation type="submission" date="2022-05" db="EMBL/GenBank/DDBJ databases">
        <authorList>
            <person name="Pankratov T."/>
        </authorList>
    </citation>
    <scope>NUCLEOTIDE SEQUENCE</scope>
    <source>
        <strain evidence="2">BP6-180914</strain>
    </source>
</reference>